<evidence type="ECO:0000256" key="2">
    <source>
        <dbReference type="ARBA" id="ARBA00022801"/>
    </source>
</evidence>
<dbReference type="SUPFAM" id="SSF52540">
    <property type="entry name" value="P-loop containing nucleoside triphosphate hydrolases"/>
    <property type="match status" value="1"/>
</dbReference>
<evidence type="ECO:0000256" key="4">
    <source>
        <dbReference type="ARBA" id="ARBA00022840"/>
    </source>
</evidence>
<dbReference type="PANTHER" id="PTHR43788:SF8">
    <property type="entry name" value="DNA-BINDING PROTEIN SMUBP-2"/>
    <property type="match status" value="1"/>
</dbReference>
<name>A0A8J9TYQ2_PHATR</name>
<dbReference type="EMBL" id="OU594948">
    <property type="protein sequence ID" value="CAG9293096.1"/>
    <property type="molecule type" value="Genomic_DNA"/>
</dbReference>
<dbReference type="GO" id="GO:0005524">
    <property type="term" value="F:ATP binding"/>
    <property type="evidence" value="ECO:0007669"/>
    <property type="project" value="UniProtKB-KW"/>
</dbReference>
<keyword evidence="3" id="KW-0347">Helicase</keyword>
<dbReference type="InterPro" id="IPR027417">
    <property type="entry name" value="P-loop_NTPase"/>
</dbReference>
<evidence type="ECO:0000256" key="1">
    <source>
        <dbReference type="ARBA" id="ARBA00022741"/>
    </source>
</evidence>
<dbReference type="GO" id="GO:0043139">
    <property type="term" value="F:5'-3' DNA helicase activity"/>
    <property type="evidence" value="ECO:0007669"/>
    <property type="project" value="TreeGrafter"/>
</dbReference>
<dbReference type="PANTHER" id="PTHR43788">
    <property type="entry name" value="DNA2/NAM7 HELICASE FAMILY MEMBER"/>
    <property type="match status" value="1"/>
</dbReference>
<dbReference type="GO" id="GO:0016787">
    <property type="term" value="F:hydrolase activity"/>
    <property type="evidence" value="ECO:0007669"/>
    <property type="project" value="UniProtKB-KW"/>
</dbReference>
<organism evidence="6">
    <name type="scientific">Phaeodactylum tricornutum</name>
    <name type="common">Diatom</name>
    <dbReference type="NCBI Taxonomy" id="2850"/>
    <lineage>
        <taxon>Eukaryota</taxon>
        <taxon>Sar</taxon>
        <taxon>Stramenopiles</taxon>
        <taxon>Ochrophyta</taxon>
        <taxon>Bacillariophyta</taxon>
        <taxon>Bacillariophyceae</taxon>
        <taxon>Bacillariophycidae</taxon>
        <taxon>Naviculales</taxon>
        <taxon>Phaeodactylaceae</taxon>
        <taxon>Phaeodactylum</taxon>
    </lineage>
</organism>
<dbReference type="AlphaFoldDB" id="A0A8J9TYQ2"/>
<sequence length="237" mass="25949">MFARAMELYGDDDSQRELGRVSRMLRVQYRMHKLIADWASQALYGGALQTATNVQSRTLAQLTGCLDEEEDCFGAASNAALLLIDTTGCNMHESVNAAGSRFNEGEAQIVRQHVQTLLDMGVRQEQIAIISPYNGQVELLRSALLPDAPHLEIRSVDGFQGGEREAVVLSLVRSSARGGVDGIGFLGDNRRLNVAVTRAKRHCCVVCDSGTVSKSPFIRGLVDWIEEHGETRAALEF</sequence>
<feature type="domain" description="DNA2/NAM7 helicase-like C-terminal" evidence="5">
    <location>
        <begin position="20"/>
        <end position="209"/>
    </location>
</feature>
<dbReference type="Pfam" id="PF13087">
    <property type="entry name" value="AAA_12"/>
    <property type="match status" value="1"/>
</dbReference>
<protein>
    <recommendedName>
        <fullName evidence="5">DNA2/NAM7 helicase-like C-terminal domain-containing protein</fullName>
    </recommendedName>
</protein>
<proteinExistence type="predicted"/>
<accession>A0A8J9TYQ2</accession>
<gene>
    <name evidence="6" type="ORF">PTTT1_LOCUS50469</name>
</gene>
<dbReference type="InterPro" id="IPR041679">
    <property type="entry name" value="DNA2/NAM7-like_C"/>
</dbReference>
<reference evidence="6" key="1">
    <citation type="submission" date="2022-02" db="EMBL/GenBank/DDBJ databases">
        <authorList>
            <person name="Giguere J D."/>
        </authorList>
    </citation>
    <scope>NUCLEOTIDE SEQUENCE</scope>
    <source>
        <strain evidence="6">CCAP 1055/1</strain>
    </source>
</reference>
<evidence type="ECO:0000256" key="3">
    <source>
        <dbReference type="ARBA" id="ARBA00022806"/>
    </source>
</evidence>
<evidence type="ECO:0000259" key="5">
    <source>
        <dbReference type="Pfam" id="PF13087"/>
    </source>
</evidence>
<evidence type="ECO:0000313" key="6">
    <source>
        <dbReference type="EMBL" id="CAG9293096.1"/>
    </source>
</evidence>
<feature type="non-terminal residue" evidence="6">
    <location>
        <position position="237"/>
    </location>
</feature>
<keyword evidence="2" id="KW-0378">Hydrolase</keyword>
<keyword evidence="4" id="KW-0067">ATP-binding</keyword>
<keyword evidence="1" id="KW-0547">Nucleotide-binding</keyword>
<dbReference type="Proteomes" id="UP000836788">
    <property type="component" value="Chromosome 7"/>
</dbReference>
<dbReference type="InterPro" id="IPR047187">
    <property type="entry name" value="SF1_C_Upf1"/>
</dbReference>
<dbReference type="InterPro" id="IPR050534">
    <property type="entry name" value="Coronavir_polyprotein_1ab"/>
</dbReference>
<dbReference type="Gene3D" id="3.40.50.300">
    <property type="entry name" value="P-loop containing nucleotide triphosphate hydrolases"/>
    <property type="match status" value="1"/>
</dbReference>
<dbReference type="CDD" id="cd18808">
    <property type="entry name" value="SF1_C_Upf1"/>
    <property type="match status" value="1"/>
</dbReference>